<dbReference type="PROSITE" id="PS50885">
    <property type="entry name" value="HAMP"/>
    <property type="match status" value="1"/>
</dbReference>
<keyword evidence="4" id="KW-0597">Phosphoprotein</keyword>
<dbReference type="InterPro" id="IPR003018">
    <property type="entry name" value="GAF"/>
</dbReference>
<evidence type="ECO:0000256" key="1">
    <source>
        <dbReference type="ARBA" id="ARBA00000085"/>
    </source>
</evidence>
<dbReference type="SUPFAM" id="SSF55781">
    <property type="entry name" value="GAF domain-like"/>
    <property type="match status" value="1"/>
</dbReference>
<dbReference type="SUPFAM" id="SSF47384">
    <property type="entry name" value="Homodimeric domain of signal transducing histidine kinase"/>
    <property type="match status" value="1"/>
</dbReference>
<evidence type="ECO:0000256" key="8">
    <source>
        <dbReference type="ARBA" id="ARBA00022840"/>
    </source>
</evidence>
<keyword evidence="6" id="KW-0547">Nucleotide-binding</keyword>
<evidence type="ECO:0000256" key="9">
    <source>
        <dbReference type="ARBA" id="ARBA00023012"/>
    </source>
</evidence>
<dbReference type="PANTHER" id="PTHR43065:SF10">
    <property type="entry name" value="PEROXIDE STRESS-ACTIVATED HISTIDINE KINASE MAK3"/>
    <property type="match status" value="1"/>
</dbReference>
<dbReference type="InterPro" id="IPR029016">
    <property type="entry name" value="GAF-like_dom_sf"/>
</dbReference>
<dbReference type="InterPro" id="IPR036890">
    <property type="entry name" value="HATPase_C_sf"/>
</dbReference>
<dbReference type="InterPro" id="IPR036097">
    <property type="entry name" value="HisK_dim/P_sf"/>
</dbReference>
<gene>
    <name evidence="13" type="ORF">C0630_18110</name>
</gene>
<dbReference type="InterPro" id="IPR003661">
    <property type="entry name" value="HisK_dim/P_dom"/>
</dbReference>
<dbReference type="Gene3D" id="1.10.287.130">
    <property type="match status" value="1"/>
</dbReference>
<dbReference type="Pfam" id="PF02518">
    <property type="entry name" value="HATPase_c"/>
    <property type="match status" value="1"/>
</dbReference>
<keyword evidence="8" id="KW-0067">ATP-binding</keyword>
<dbReference type="InterPro" id="IPR003660">
    <property type="entry name" value="HAMP_dom"/>
</dbReference>
<keyword evidence="10" id="KW-1133">Transmembrane helix</keyword>
<dbReference type="SMART" id="SM00387">
    <property type="entry name" value="HATPase_c"/>
    <property type="match status" value="1"/>
</dbReference>
<dbReference type="InterPro" id="IPR005467">
    <property type="entry name" value="His_kinase_dom"/>
</dbReference>
<dbReference type="Gene3D" id="3.30.565.10">
    <property type="entry name" value="Histidine kinase-like ATPase, C-terminal domain"/>
    <property type="match status" value="1"/>
</dbReference>
<keyword evidence="10" id="KW-0472">Membrane</keyword>
<dbReference type="CDD" id="cd00075">
    <property type="entry name" value="HATPase"/>
    <property type="match status" value="1"/>
</dbReference>
<keyword evidence="7" id="KW-0418">Kinase</keyword>
<dbReference type="Gene3D" id="3.30.450.40">
    <property type="match status" value="1"/>
</dbReference>
<comment type="catalytic activity">
    <reaction evidence="1">
        <text>ATP + protein L-histidine = ADP + protein N-phospho-L-histidine.</text>
        <dbReference type="EC" id="2.7.13.3"/>
    </reaction>
</comment>
<dbReference type="GO" id="GO:0005524">
    <property type="term" value="F:ATP binding"/>
    <property type="evidence" value="ECO:0007669"/>
    <property type="project" value="UniProtKB-KW"/>
</dbReference>
<dbReference type="CDD" id="cd06225">
    <property type="entry name" value="HAMP"/>
    <property type="match status" value="1"/>
</dbReference>
<dbReference type="EC" id="2.7.13.3" evidence="3"/>
<comment type="caution">
    <text evidence="13">The sequence shown here is derived from an EMBL/GenBank/DDBJ whole genome shotgun (WGS) entry which is preliminary data.</text>
</comment>
<evidence type="ECO:0000256" key="3">
    <source>
        <dbReference type="ARBA" id="ARBA00012438"/>
    </source>
</evidence>
<dbReference type="SMART" id="SM00065">
    <property type="entry name" value="GAF"/>
    <property type="match status" value="1"/>
</dbReference>
<evidence type="ECO:0000256" key="6">
    <source>
        <dbReference type="ARBA" id="ARBA00022741"/>
    </source>
</evidence>
<accession>A0A2N6CRW9</accession>
<dbReference type="SMART" id="SM00304">
    <property type="entry name" value="HAMP"/>
    <property type="match status" value="1"/>
</dbReference>
<evidence type="ECO:0000256" key="5">
    <source>
        <dbReference type="ARBA" id="ARBA00022679"/>
    </source>
</evidence>
<dbReference type="GO" id="GO:0000155">
    <property type="term" value="F:phosphorelay sensor kinase activity"/>
    <property type="evidence" value="ECO:0007669"/>
    <property type="project" value="InterPro"/>
</dbReference>
<feature type="domain" description="Histidine kinase" evidence="11">
    <location>
        <begin position="440"/>
        <end position="648"/>
    </location>
</feature>
<proteinExistence type="predicted"/>
<dbReference type="EMBL" id="PKUN01000030">
    <property type="protein sequence ID" value="PLX59830.1"/>
    <property type="molecule type" value="Genomic_DNA"/>
</dbReference>
<dbReference type="Proteomes" id="UP000235015">
    <property type="component" value="Unassembled WGS sequence"/>
</dbReference>
<sequence>MKLLKMLKTQIAAALVLIMLLFGTIFALSMMALNEQQSYNILLNIYSRLEQTAQNLVSLGMNYAMNIPQDSSIYERDVKLYYRAMHDQIEMLDTITNSFMTAEFPPALTEIGDSFRADLTPATEQAVTTVEELWKDFRGGIVNALDTDNGNDMPRLNEAASYIARYNAPFLASINILHTRIQQQTEQRLTQVYQLYISLLFAAVIITFGVFAWFFLVVLKPLRHAVNGFQRVTQGDFGYQVPIAGDNELALMTRSFNLLSLRLHTLFRLIDQIQQGSDLNETLGFVAKEFSALLPLDWVGALFVAGDNNTMVLEGSYRNGQPEITQRSRYPLRNTLLLKALESGEPLHIPDMSSTITNPDYQFLNHLISEGIKDAIFLPITDASPIPGILAFGTCKADTYTQEHLELLTNIAGLITHSFGRTFKLAEHSRLAAIGSFASGIAHEIRSPLSTISMALDYFQDAELPGSANKRALLAQKETARMARLLEEILLYAKPLQLRLELVDIKQLLAELFEAHRDIALEKQQQFELIAPENDLKILGDPDRLIQIFLNLANNACEAGALNESIHWRLEKDEITSSLIISVTNQGSPIQEEHLSQLFNPFFTTKTHGTGLGLSIVKRIVEAHGGEIAITSSEQQGTTVRLLMPLAS</sequence>
<dbReference type="PANTHER" id="PTHR43065">
    <property type="entry name" value="SENSOR HISTIDINE KINASE"/>
    <property type="match status" value="1"/>
</dbReference>
<dbReference type="SUPFAM" id="SSF55874">
    <property type="entry name" value="ATPase domain of HSP90 chaperone/DNA topoisomerase II/histidine kinase"/>
    <property type="match status" value="1"/>
</dbReference>
<protein>
    <recommendedName>
        <fullName evidence="3">histidine kinase</fullName>
        <ecNumber evidence="3">2.7.13.3</ecNumber>
    </recommendedName>
</protein>
<dbReference type="SMART" id="SM00388">
    <property type="entry name" value="HisKA"/>
    <property type="match status" value="1"/>
</dbReference>
<dbReference type="STRING" id="1111735.GCA_000428045_03131"/>
<dbReference type="AlphaFoldDB" id="A0A2N6CRW9"/>
<dbReference type="RefSeq" id="WP_273440866.1">
    <property type="nucleotide sequence ID" value="NZ_PKUN01000030.1"/>
</dbReference>
<evidence type="ECO:0000259" key="12">
    <source>
        <dbReference type="PROSITE" id="PS50885"/>
    </source>
</evidence>
<dbReference type="GO" id="GO:0016020">
    <property type="term" value="C:membrane"/>
    <property type="evidence" value="ECO:0007669"/>
    <property type="project" value="UniProtKB-SubCell"/>
</dbReference>
<dbReference type="PRINTS" id="PR00344">
    <property type="entry name" value="BCTRLSENSOR"/>
</dbReference>
<dbReference type="Gene3D" id="6.10.340.10">
    <property type="match status" value="1"/>
</dbReference>
<keyword evidence="10" id="KW-0812">Transmembrane</keyword>
<feature type="domain" description="HAMP" evidence="12">
    <location>
        <begin position="216"/>
        <end position="268"/>
    </location>
</feature>
<organism evidence="13 14">
    <name type="scientific">Sedimenticola selenatireducens</name>
    <dbReference type="NCBI Taxonomy" id="191960"/>
    <lineage>
        <taxon>Bacteria</taxon>
        <taxon>Pseudomonadati</taxon>
        <taxon>Pseudomonadota</taxon>
        <taxon>Gammaproteobacteria</taxon>
        <taxon>Chromatiales</taxon>
        <taxon>Sedimenticolaceae</taxon>
        <taxon>Sedimenticola</taxon>
    </lineage>
</organism>
<keyword evidence="5" id="KW-0808">Transferase</keyword>
<reference evidence="13 14" key="1">
    <citation type="submission" date="2017-11" db="EMBL/GenBank/DDBJ databases">
        <title>Genome-resolved metagenomics identifies genetic mobility, metabolic interactions, and unexpected diversity in perchlorate-reducing communities.</title>
        <authorList>
            <person name="Barnum T.P."/>
            <person name="Figueroa I.A."/>
            <person name="Carlstrom C.I."/>
            <person name="Lucas L.N."/>
            <person name="Engelbrektson A.L."/>
            <person name="Coates J.D."/>
        </authorList>
    </citation>
    <scope>NUCLEOTIDE SEQUENCE [LARGE SCALE GENOMIC DNA]</scope>
    <source>
        <strain evidence="13">BM301</strain>
    </source>
</reference>
<dbReference type="PROSITE" id="PS50109">
    <property type="entry name" value="HIS_KIN"/>
    <property type="match status" value="1"/>
</dbReference>
<dbReference type="InterPro" id="IPR003594">
    <property type="entry name" value="HATPase_dom"/>
</dbReference>
<feature type="transmembrane region" description="Helical" evidence="10">
    <location>
        <begin position="195"/>
        <end position="219"/>
    </location>
</feature>
<dbReference type="InterPro" id="IPR004358">
    <property type="entry name" value="Sig_transdc_His_kin-like_C"/>
</dbReference>
<dbReference type="Pfam" id="PF13185">
    <property type="entry name" value="GAF_2"/>
    <property type="match status" value="1"/>
</dbReference>
<name>A0A2N6CRW9_9GAMM</name>
<evidence type="ECO:0000259" key="11">
    <source>
        <dbReference type="PROSITE" id="PS50109"/>
    </source>
</evidence>
<evidence type="ECO:0000256" key="10">
    <source>
        <dbReference type="SAM" id="Phobius"/>
    </source>
</evidence>
<evidence type="ECO:0000313" key="14">
    <source>
        <dbReference type="Proteomes" id="UP000235015"/>
    </source>
</evidence>
<dbReference type="Pfam" id="PF00672">
    <property type="entry name" value="HAMP"/>
    <property type="match status" value="1"/>
</dbReference>
<evidence type="ECO:0000256" key="4">
    <source>
        <dbReference type="ARBA" id="ARBA00022553"/>
    </source>
</evidence>
<evidence type="ECO:0000256" key="7">
    <source>
        <dbReference type="ARBA" id="ARBA00022777"/>
    </source>
</evidence>
<dbReference type="Pfam" id="PF00512">
    <property type="entry name" value="HisKA"/>
    <property type="match status" value="1"/>
</dbReference>
<comment type="subcellular location">
    <subcellularLocation>
        <location evidence="2">Membrane</location>
    </subcellularLocation>
</comment>
<evidence type="ECO:0000256" key="2">
    <source>
        <dbReference type="ARBA" id="ARBA00004370"/>
    </source>
</evidence>
<dbReference type="CDD" id="cd00082">
    <property type="entry name" value="HisKA"/>
    <property type="match status" value="1"/>
</dbReference>
<evidence type="ECO:0000313" key="13">
    <source>
        <dbReference type="EMBL" id="PLX59830.1"/>
    </source>
</evidence>
<keyword evidence="9" id="KW-0902">Two-component regulatory system</keyword>